<proteinExistence type="predicted"/>
<gene>
    <name evidence="1" type="ORF">E5162_08215</name>
</gene>
<evidence type="ECO:0000313" key="2">
    <source>
        <dbReference type="Proteomes" id="UP000305451"/>
    </source>
</evidence>
<evidence type="ECO:0000313" key="1">
    <source>
        <dbReference type="EMBL" id="TGY93037.1"/>
    </source>
</evidence>
<dbReference type="Proteomes" id="UP000305451">
    <property type="component" value="Unassembled WGS sequence"/>
</dbReference>
<name>A0A4S2HAT1_9PROT</name>
<accession>A0A4S2HAT1</accession>
<protein>
    <submittedName>
        <fullName evidence="1">DUF1192 domain-containing protein</fullName>
    </submittedName>
</protein>
<comment type="caution">
    <text evidence="1">The sequence shown here is derived from an EMBL/GenBank/DDBJ whole genome shotgun (WGS) entry which is preliminary data.</text>
</comment>
<reference evidence="1 2" key="1">
    <citation type="journal article" date="2013" name="Int. J. Syst. Evol. Microbiol.">
        <title>Marinicauda pacifica gen. nov., sp. nov., a prosthecate alphaproteobacterium of the family Hyphomonadaceae isolated from deep seawater.</title>
        <authorList>
            <person name="Zhang X.Y."/>
            <person name="Li G.W."/>
            <person name="Wang C.S."/>
            <person name="Zhang Y.J."/>
            <person name="Xu X.W."/>
            <person name="Li H."/>
            <person name="Liu A."/>
            <person name="Liu C."/>
            <person name="Xie B.B."/>
            <person name="Qin Q.L."/>
            <person name="Xu Z."/>
            <person name="Chen X.L."/>
            <person name="Zhou B.C."/>
            <person name="Zhang Y.Z."/>
        </authorList>
    </citation>
    <scope>NUCLEOTIDE SEQUENCE [LARGE SCALE GENOMIC DNA]</scope>
    <source>
        <strain evidence="1 2">P-1 km-3</strain>
    </source>
</reference>
<keyword evidence="2" id="KW-1185">Reference proteome</keyword>
<dbReference type="EMBL" id="SRXV01000002">
    <property type="protein sequence ID" value="TGY93037.1"/>
    <property type="molecule type" value="Genomic_DNA"/>
</dbReference>
<organism evidence="1 2">
    <name type="scientific">Marinicauda pacifica</name>
    <dbReference type="NCBI Taxonomy" id="1133559"/>
    <lineage>
        <taxon>Bacteria</taxon>
        <taxon>Pseudomonadati</taxon>
        <taxon>Pseudomonadota</taxon>
        <taxon>Alphaproteobacteria</taxon>
        <taxon>Maricaulales</taxon>
        <taxon>Maricaulaceae</taxon>
        <taxon>Marinicauda</taxon>
    </lineage>
</organism>
<dbReference type="AlphaFoldDB" id="A0A4S2HAT1"/>
<dbReference type="InterPro" id="IPR009579">
    <property type="entry name" value="DUF1192"/>
</dbReference>
<dbReference type="Pfam" id="PF06698">
    <property type="entry name" value="DUF1192"/>
    <property type="match status" value="1"/>
</dbReference>
<sequence length="89" mass="9511">MILTHGTGLSSAASLQSLVQATLGRPSMFHEDAPRANAAAIVPGEDLSGFSIEDLEDRKAVLEAELKRTDTFIDRKREGLAAADAVFKI</sequence>